<dbReference type="SUPFAM" id="SSF51905">
    <property type="entry name" value="FAD/NAD(P)-binding domain"/>
    <property type="match status" value="1"/>
</dbReference>
<keyword evidence="2" id="KW-0472">Membrane</keyword>
<dbReference type="Pfam" id="PF01266">
    <property type="entry name" value="DAO"/>
    <property type="match status" value="1"/>
</dbReference>
<comment type="caution">
    <text evidence="4">The sequence shown here is derived from an EMBL/GenBank/DDBJ whole genome shotgun (WGS) entry which is preliminary data.</text>
</comment>
<dbReference type="PANTHER" id="PTHR13847:SF289">
    <property type="entry name" value="GLYCINE OXIDASE"/>
    <property type="match status" value="1"/>
</dbReference>
<sequence length="347" mass="36445">MFTGDTWRRHTTLSLPPAALVIGAGIAGASVAYFLSKLGAAVTVVDAGIHAASSVPSALINPVRGQSGGVDARALEGMQLTWELIRKLESEGFNIPHGQTGILRPIPNDKARARFERNLPPELPHRWLSPAQSPTPLPSTWAHALWLPEGGWVDGAAFTRALLTASGARVMRGRAMQVDGRWLVVDAQVSDPQPLGPLDLPPTPQIIHCGGSIGSTWAGEDRTHRMGSLLTLDRAAAEVPLSFGAYLAPSAAGGVLGATYETPAQGWQEPALPLGSVGWLLGKGESLADLSGVEVTGRWTGSRLSGLRNGQDENGVWHLSGLSSKGFLLGPLLAREVAEQVSETGVS</sequence>
<feature type="transmembrane region" description="Helical" evidence="2">
    <location>
        <begin position="12"/>
        <end position="35"/>
    </location>
</feature>
<accession>A0ABU4DNN3</accession>
<dbReference type="PANTHER" id="PTHR13847">
    <property type="entry name" value="SARCOSINE DEHYDROGENASE-RELATED"/>
    <property type="match status" value="1"/>
</dbReference>
<organism evidence="4 5">
    <name type="scientific">Deinococcus arenicola</name>
    <dbReference type="NCBI Taxonomy" id="2994950"/>
    <lineage>
        <taxon>Bacteria</taxon>
        <taxon>Thermotogati</taxon>
        <taxon>Deinococcota</taxon>
        <taxon>Deinococci</taxon>
        <taxon>Deinococcales</taxon>
        <taxon>Deinococcaceae</taxon>
        <taxon>Deinococcus</taxon>
    </lineage>
</organism>
<gene>
    <name evidence="4" type="ORF">ORD21_05045</name>
</gene>
<proteinExistence type="predicted"/>
<keyword evidence="1" id="KW-0560">Oxidoreductase</keyword>
<evidence type="ECO:0000313" key="4">
    <source>
        <dbReference type="EMBL" id="MDV6373963.1"/>
    </source>
</evidence>
<evidence type="ECO:0000256" key="2">
    <source>
        <dbReference type="SAM" id="Phobius"/>
    </source>
</evidence>
<dbReference type="InterPro" id="IPR036188">
    <property type="entry name" value="FAD/NAD-bd_sf"/>
</dbReference>
<evidence type="ECO:0000259" key="3">
    <source>
        <dbReference type="Pfam" id="PF01266"/>
    </source>
</evidence>
<evidence type="ECO:0000256" key="1">
    <source>
        <dbReference type="ARBA" id="ARBA00023002"/>
    </source>
</evidence>
<keyword evidence="2" id="KW-0812">Transmembrane</keyword>
<protein>
    <submittedName>
        <fullName evidence="4">FAD-dependent oxidoreductase</fullName>
    </submittedName>
</protein>
<dbReference type="Proteomes" id="UP001276150">
    <property type="component" value="Unassembled WGS sequence"/>
</dbReference>
<dbReference type="Gene3D" id="3.30.9.10">
    <property type="entry name" value="D-Amino Acid Oxidase, subunit A, domain 2"/>
    <property type="match status" value="1"/>
</dbReference>
<name>A0ABU4DNN3_9DEIO</name>
<dbReference type="InterPro" id="IPR006076">
    <property type="entry name" value="FAD-dep_OxRdtase"/>
</dbReference>
<evidence type="ECO:0000313" key="5">
    <source>
        <dbReference type="Proteomes" id="UP001276150"/>
    </source>
</evidence>
<dbReference type="Gene3D" id="3.50.50.60">
    <property type="entry name" value="FAD/NAD(P)-binding domain"/>
    <property type="match status" value="1"/>
</dbReference>
<keyword evidence="2" id="KW-1133">Transmembrane helix</keyword>
<feature type="domain" description="FAD dependent oxidoreductase" evidence="3">
    <location>
        <begin position="20"/>
        <end position="339"/>
    </location>
</feature>
<keyword evidence="5" id="KW-1185">Reference proteome</keyword>
<dbReference type="EMBL" id="JAPMIV010000006">
    <property type="protein sequence ID" value="MDV6373963.1"/>
    <property type="molecule type" value="Genomic_DNA"/>
</dbReference>
<reference evidence="4 5" key="1">
    <citation type="submission" date="2022-11" db="EMBL/GenBank/DDBJ databases">
        <title>Deinococcus ZS9-10, Low Temperature and Draught-tolerating, UV-resistant Bacteria from Continental Antarctica.</title>
        <authorList>
            <person name="Cheng L."/>
        </authorList>
    </citation>
    <scope>NUCLEOTIDE SEQUENCE [LARGE SCALE GENOMIC DNA]</scope>
    <source>
        <strain evidence="4 5">ZS9-10</strain>
    </source>
</reference>